<proteinExistence type="predicted"/>
<name>A0A5B7I1K1_PORTR</name>
<evidence type="ECO:0000313" key="1">
    <source>
        <dbReference type="EMBL" id="MPC76133.1"/>
    </source>
</evidence>
<dbReference type="Proteomes" id="UP000324222">
    <property type="component" value="Unassembled WGS sequence"/>
</dbReference>
<dbReference type="AlphaFoldDB" id="A0A5B7I1K1"/>
<gene>
    <name evidence="1" type="ORF">E2C01_070538</name>
</gene>
<protein>
    <submittedName>
        <fullName evidence="1">Uncharacterized protein</fullName>
    </submittedName>
</protein>
<evidence type="ECO:0000313" key="2">
    <source>
        <dbReference type="Proteomes" id="UP000324222"/>
    </source>
</evidence>
<keyword evidence="2" id="KW-1185">Reference proteome</keyword>
<dbReference type="EMBL" id="VSRR010042671">
    <property type="protein sequence ID" value="MPC76133.1"/>
    <property type="molecule type" value="Genomic_DNA"/>
</dbReference>
<accession>A0A5B7I1K1</accession>
<comment type="caution">
    <text evidence="1">The sequence shown here is derived from an EMBL/GenBank/DDBJ whole genome shotgun (WGS) entry which is preliminary data.</text>
</comment>
<reference evidence="1 2" key="1">
    <citation type="submission" date="2019-05" db="EMBL/GenBank/DDBJ databases">
        <title>Another draft genome of Portunus trituberculatus and its Hox gene families provides insights of decapod evolution.</title>
        <authorList>
            <person name="Jeong J.-H."/>
            <person name="Song I."/>
            <person name="Kim S."/>
            <person name="Choi T."/>
            <person name="Kim D."/>
            <person name="Ryu S."/>
            <person name="Kim W."/>
        </authorList>
    </citation>
    <scope>NUCLEOTIDE SEQUENCE [LARGE SCALE GENOMIC DNA]</scope>
    <source>
        <tissue evidence="1">Muscle</tissue>
    </source>
</reference>
<organism evidence="1 2">
    <name type="scientific">Portunus trituberculatus</name>
    <name type="common">Swimming crab</name>
    <name type="synonym">Neptunus trituberculatus</name>
    <dbReference type="NCBI Taxonomy" id="210409"/>
    <lineage>
        <taxon>Eukaryota</taxon>
        <taxon>Metazoa</taxon>
        <taxon>Ecdysozoa</taxon>
        <taxon>Arthropoda</taxon>
        <taxon>Crustacea</taxon>
        <taxon>Multicrustacea</taxon>
        <taxon>Malacostraca</taxon>
        <taxon>Eumalacostraca</taxon>
        <taxon>Eucarida</taxon>
        <taxon>Decapoda</taxon>
        <taxon>Pleocyemata</taxon>
        <taxon>Brachyura</taxon>
        <taxon>Eubrachyura</taxon>
        <taxon>Portunoidea</taxon>
        <taxon>Portunidae</taxon>
        <taxon>Portuninae</taxon>
        <taxon>Portunus</taxon>
    </lineage>
</organism>
<sequence length="69" mass="8086">MAFFLRRENVCLQPSFPEYLTQKLTCSGRSVWLVRVLHAAGRPALVTSHDVETNTRNTLFRIVYYWGRL</sequence>